<dbReference type="Gene3D" id="3.40.50.1580">
    <property type="entry name" value="Nucleoside phosphorylase domain"/>
    <property type="match status" value="1"/>
</dbReference>
<feature type="domain" description="Nucleoside phosphorylase" evidence="1">
    <location>
        <begin position="28"/>
        <end position="263"/>
    </location>
</feature>
<proteinExistence type="predicted"/>
<dbReference type="InterPro" id="IPR035994">
    <property type="entry name" value="Nucleoside_phosphorylase_sf"/>
</dbReference>
<dbReference type="InterPro" id="IPR000845">
    <property type="entry name" value="Nucleoside_phosphorylase_d"/>
</dbReference>
<dbReference type="EMBL" id="VOOR01000007">
    <property type="protein sequence ID" value="TXB66602.1"/>
    <property type="molecule type" value="Genomic_DNA"/>
</dbReference>
<sequence>MSGAELILNEDGSIYHINLCPGELAPTIITVGDPGRVARVSDRFDEVNARKSKREFICHTGRVGRTPVSVISTGIGPDNIDIVLNEADALFNIDFETRAPKEELSTLRFIRIGTSGALRPDIAVDSLVASAYGLGLDNLMGFYHYPSNLGEAELTDQLNAFMKDTIELPFYACSGSAGLLEKVGKGMQHGITLTAPGFYAPQGRQLRLKPRFRTPEIEQLGHFAFRGMHLANFEMETAAIYGLARLLGHEALSTNAILANRPAGTFSRNPAKAVDRLIEEVLSQLG</sequence>
<reference evidence="2 3" key="1">
    <citation type="submission" date="2019-08" db="EMBL/GenBank/DDBJ databases">
        <title>Genome of Phaeodactylibacter luteus.</title>
        <authorList>
            <person name="Bowman J.P."/>
        </authorList>
    </citation>
    <scope>NUCLEOTIDE SEQUENCE [LARGE SCALE GENOMIC DNA]</scope>
    <source>
        <strain evidence="2 3">KCTC 42180</strain>
    </source>
</reference>
<dbReference type="GO" id="GO:0005829">
    <property type="term" value="C:cytosol"/>
    <property type="evidence" value="ECO:0007669"/>
    <property type="project" value="TreeGrafter"/>
</dbReference>
<keyword evidence="3" id="KW-1185">Reference proteome</keyword>
<evidence type="ECO:0000313" key="3">
    <source>
        <dbReference type="Proteomes" id="UP000321580"/>
    </source>
</evidence>
<evidence type="ECO:0000313" key="2">
    <source>
        <dbReference type="EMBL" id="TXB66602.1"/>
    </source>
</evidence>
<dbReference type="Pfam" id="PF01048">
    <property type="entry name" value="PNP_UDP_1"/>
    <property type="match status" value="1"/>
</dbReference>
<name>A0A5C6RZ06_9BACT</name>
<dbReference type="GO" id="GO:0004850">
    <property type="term" value="F:uridine phosphorylase activity"/>
    <property type="evidence" value="ECO:0007669"/>
    <property type="project" value="TreeGrafter"/>
</dbReference>
<dbReference type="OrthoDB" id="9772602at2"/>
<dbReference type="CDD" id="cd00436">
    <property type="entry name" value="UP_TbUP-like"/>
    <property type="match status" value="1"/>
</dbReference>
<dbReference type="AlphaFoldDB" id="A0A5C6RZ06"/>
<evidence type="ECO:0000259" key="1">
    <source>
        <dbReference type="Pfam" id="PF01048"/>
    </source>
</evidence>
<dbReference type="GO" id="GO:0006218">
    <property type="term" value="P:uridine catabolic process"/>
    <property type="evidence" value="ECO:0007669"/>
    <property type="project" value="TreeGrafter"/>
</dbReference>
<accession>A0A5C6RZ06</accession>
<organism evidence="2 3">
    <name type="scientific">Phaeodactylibacter luteus</name>
    <dbReference type="NCBI Taxonomy" id="1564516"/>
    <lineage>
        <taxon>Bacteria</taxon>
        <taxon>Pseudomonadati</taxon>
        <taxon>Bacteroidota</taxon>
        <taxon>Saprospiria</taxon>
        <taxon>Saprospirales</taxon>
        <taxon>Haliscomenobacteraceae</taxon>
        <taxon>Phaeodactylibacter</taxon>
    </lineage>
</organism>
<dbReference type="PANTHER" id="PTHR43691">
    <property type="entry name" value="URIDINE PHOSPHORYLASE"/>
    <property type="match status" value="1"/>
</dbReference>
<protein>
    <submittedName>
        <fullName evidence="2">Phosphorylase</fullName>
    </submittedName>
</protein>
<dbReference type="SUPFAM" id="SSF53167">
    <property type="entry name" value="Purine and uridine phosphorylases"/>
    <property type="match status" value="1"/>
</dbReference>
<comment type="caution">
    <text evidence="2">The sequence shown here is derived from an EMBL/GenBank/DDBJ whole genome shotgun (WGS) entry which is preliminary data.</text>
</comment>
<dbReference type="Proteomes" id="UP000321580">
    <property type="component" value="Unassembled WGS sequence"/>
</dbReference>
<dbReference type="PANTHER" id="PTHR43691:SF15">
    <property type="entry name" value="PHOSPHORYLASE, PUTATIVE-RELATED"/>
    <property type="match status" value="1"/>
</dbReference>
<gene>
    <name evidence="2" type="ORF">FRY97_05100</name>
</gene>